<name>A0A847VCH0_9BACT</name>
<dbReference type="SUPFAM" id="SSF75217">
    <property type="entry name" value="alpha/beta knot"/>
    <property type="match status" value="1"/>
</dbReference>
<evidence type="ECO:0000256" key="4">
    <source>
        <dbReference type="ARBA" id="ARBA00022552"/>
    </source>
</evidence>
<sequence>MNKFFVRQKLSIDDITHLSDVDSEYAINTLRINIGDVVEIETYEAMYLGIITDIQKKSVEVEIREEVKKKGIKDSVDITVAQSLISRNKFHFFLQKATEIGIDRVIPVESQYSTIKRHKAVKEYGSWKKIIEDATEQSRTTNPLIIEKPVKLEDLNTNNISNRVCLCTENTEYISLQKYLKTINIKEPFLIAIGPEKGWSSKDINLFKSLDFTFVKLQGNILRTESVGLVVGSIIKYVKGEI</sequence>
<dbReference type="PANTHER" id="PTHR30027:SF3">
    <property type="entry name" value="16S RRNA (URACIL(1498)-N(3))-METHYLTRANSFERASE"/>
    <property type="match status" value="1"/>
</dbReference>
<dbReference type="CDD" id="cd18084">
    <property type="entry name" value="RsmE-like"/>
    <property type="match status" value="1"/>
</dbReference>
<dbReference type="SUPFAM" id="SSF88697">
    <property type="entry name" value="PUA domain-like"/>
    <property type="match status" value="1"/>
</dbReference>
<keyword evidence="5 10" id="KW-0489">Methyltransferase</keyword>
<comment type="similarity">
    <text evidence="2 10">Belongs to the RNA methyltransferase RsmE family.</text>
</comment>
<evidence type="ECO:0000256" key="8">
    <source>
        <dbReference type="ARBA" id="ARBA00025699"/>
    </source>
</evidence>
<evidence type="ECO:0000256" key="2">
    <source>
        <dbReference type="ARBA" id="ARBA00005528"/>
    </source>
</evidence>
<dbReference type="GO" id="GO:0070475">
    <property type="term" value="P:rRNA base methylation"/>
    <property type="evidence" value="ECO:0007669"/>
    <property type="project" value="TreeGrafter"/>
</dbReference>
<dbReference type="EC" id="2.1.1.193" evidence="10"/>
<reference evidence="12 13" key="1">
    <citation type="journal article" date="2020" name="Biotechnol. Biofuels">
        <title>New insights from the biogas microbiome by comprehensive genome-resolved metagenomics of nearly 1600 species originating from multiple anaerobic digesters.</title>
        <authorList>
            <person name="Campanaro S."/>
            <person name="Treu L."/>
            <person name="Rodriguez-R L.M."/>
            <person name="Kovalovszki A."/>
            <person name="Ziels R.M."/>
            <person name="Maus I."/>
            <person name="Zhu X."/>
            <person name="Kougias P.G."/>
            <person name="Basile A."/>
            <person name="Luo G."/>
            <person name="Schluter A."/>
            <person name="Konstantinidis K.T."/>
            <person name="Angelidaki I."/>
        </authorList>
    </citation>
    <scope>NUCLEOTIDE SEQUENCE [LARGE SCALE GENOMIC DNA]</scope>
    <source>
        <strain evidence="12">AS19jrsBPTG_9</strain>
    </source>
</reference>
<proteinExistence type="inferred from homology"/>
<comment type="caution">
    <text evidence="12">The sequence shown here is derived from an EMBL/GenBank/DDBJ whole genome shotgun (WGS) entry which is preliminary data.</text>
</comment>
<comment type="function">
    <text evidence="8 10">Specifically methylates the N3 position of the uracil ring of uridine 1498 (m3U1498) in 16S rRNA. Acts on the fully assembled 30S ribosomal subunit.</text>
</comment>
<evidence type="ECO:0000313" key="12">
    <source>
        <dbReference type="EMBL" id="NLZ24213.1"/>
    </source>
</evidence>
<evidence type="ECO:0000256" key="9">
    <source>
        <dbReference type="ARBA" id="ARBA00047944"/>
    </source>
</evidence>
<dbReference type="InterPro" id="IPR029026">
    <property type="entry name" value="tRNA_m1G_MTases_N"/>
</dbReference>
<evidence type="ECO:0000259" key="11">
    <source>
        <dbReference type="Pfam" id="PF04452"/>
    </source>
</evidence>
<dbReference type="Gene3D" id="3.40.1280.10">
    <property type="match status" value="1"/>
</dbReference>
<dbReference type="NCBIfam" id="TIGR00046">
    <property type="entry name" value="RsmE family RNA methyltransferase"/>
    <property type="match status" value="1"/>
</dbReference>
<accession>A0A847VCH0</accession>
<evidence type="ECO:0000256" key="5">
    <source>
        <dbReference type="ARBA" id="ARBA00022603"/>
    </source>
</evidence>
<gene>
    <name evidence="12" type="ORF">GX888_00475</name>
</gene>
<dbReference type="PIRSF" id="PIRSF015601">
    <property type="entry name" value="MTase_slr0722"/>
    <property type="match status" value="1"/>
</dbReference>
<keyword evidence="6 10" id="KW-0808">Transferase</keyword>
<dbReference type="InterPro" id="IPR015947">
    <property type="entry name" value="PUA-like_sf"/>
</dbReference>
<dbReference type="PANTHER" id="PTHR30027">
    <property type="entry name" value="RIBOSOMAL RNA SMALL SUBUNIT METHYLTRANSFERASE E"/>
    <property type="match status" value="1"/>
</dbReference>
<evidence type="ECO:0000313" key="13">
    <source>
        <dbReference type="Proteomes" id="UP000564033"/>
    </source>
</evidence>
<keyword evidence="3 10" id="KW-0963">Cytoplasm</keyword>
<feature type="domain" description="Ribosomal RNA small subunit methyltransferase E methyltransferase" evidence="11">
    <location>
        <begin position="75"/>
        <end position="235"/>
    </location>
</feature>
<comment type="subcellular location">
    <subcellularLocation>
        <location evidence="1 10">Cytoplasm</location>
    </subcellularLocation>
</comment>
<dbReference type="GO" id="GO:0070042">
    <property type="term" value="F:rRNA (uridine-N3-)-methyltransferase activity"/>
    <property type="evidence" value="ECO:0007669"/>
    <property type="project" value="TreeGrafter"/>
</dbReference>
<evidence type="ECO:0000256" key="1">
    <source>
        <dbReference type="ARBA" id="ARBA00004496"/>
    </source>
</evidence>
<dbReference type="Pfam" id="PF04452">
    <property type="entry name" value="Methyltrans_RNA"/>
    <property type="match status" value="1"/>
</dbReference>
<dbReference type="EMBL" id="JAAZIL010000011">
    <property type="protein sequence ID" value="NLZ24213.1"/>
    <property type="molecule type" value="Genomic_DNA"/>
</dbReference>
<keyword evidence="7 10" id="KW-0949">S-adenosyl-L-methionine</keyword>
<dbReference type="InterPro" id="IPR046886">
    <property type="entry name" value="RsmE_MTase_dom"/>
</dbReference>
<protein>
    <recommendedName>
        <fullName evidence="10">Ribosomal RNA small subunit methyltransferase E</fullName>
        <ecNumber evidence="10">2.1.1.193</ecNumber>
    </recommendedName>
</protein>
<dbReference type="InterPro" id="IPR006700">
    <property type="entry name" value="RsmE"/>
</dbReference>
<evidence type="ECO:0000256" key="3">
    <source>
        <dbReference type="ARBA" id="ARBA00022490"/>
    </source>
</evidence>
<dbReference type="GO" id="GO:0005737">
    <property type="term" value="C:cytoplasm"/>
    <property type="evidence" value="ECO:0007669"/>
    <property type="project" value="UniProtKB-SubCell"/>
</dbReference>
<evidence type="ECO:0000256" key="10">
    <source>
        <dbReference type="PIRNR" id="PIRNR015601"/>
    </source>
</evidence>
<evidence type="ECO:0000256" key="7">
    <source>
        <dbReference type="ARBA" id="ARBA00022691"/>
    </source>
</evidence>
<dbReference type="Proteomes" id="UP000564033">
    <property type="component" value="Unassembled WGS sequence"/>
</dbReference>
<dbReference type="AlphaFoldDB" id="A0A847VCH0"/>
<evidence type="ECO:0000256" key="6">
    <source>
        <dbReference type="ARBA" id="ARBA00022679"/>
    </source>
</evidence>
<dbReference type="InterPro" id="IPR029028">
    <property type="entry name" value="Alpha/beta_knot_MTases"/>
</dbReference>
<comment type="catalytic activity">
    <reaction evidence="9 10">
        <text>uridine(1498) in 16S rRNA + S-adenosyl-L-methionine = N(3)-methyluridine(1498) in 16S rRNA + S-adenosyl-L-homocysteine + H(+)</text>
        <dbReference type="Rhea" id="RHEA:42920"/>
        <dbReference type="Rhea" id="RHEA-COMP:10283"/>
        <dbReference type="Rhea" id="RHEA-COMP:10284"/>
        <dbReference type="ChEBI" id="CHEBI:15378"/>
        <dbReference type="ChEBI" id="CHEBI:57856"/>
        <dbReference type="ChEBI" id="CHEBI:59789"/>
        <dbReference type="ChEBI" id="CHEBI:65315"/>
        <dbReference type="ChEBI" id="CHEBI:74502"/>
        <dbReference type="EC" id="2.1.1.193"/>
    </reaction>
</comment>
<keyword evidence="4 10" id="KW-0698">rRNA processing</keyword>
<organism evidence="12 13">
    <name type="scientific">Candidatus Dojkabacteria bacterium</name>
    <dbReference type="NCBI Taxonomy" id="2099670"/>
    <lineage>
        <taxon>Bacteria</taxon>
        <taxon>Candidatus Dojkabacteria</taxon>
    </lineage>
</organism>